<dbReference type="Proteomes" id="UP000199501">
    <property type="component" value="Unassembled WGS sequence"/>
</dbReference>
<sequence>MERRQFLTGAVFSVAASLAPSHDWLIATLDETATQARGKVGSAQVAAIRRTFAVFQELDVMRGGGYARQQLTAYLEQTVVPLLRNNNPDTDTGRELFAAASEQLYLLGWMTFDNREHPLAQRYLIQALRLAEAAKEVELGAHILAGLSNQATATGHPDQGVRLAKTGVAALNRGHSPACLADLLALQALGEAAMGDSKASTNSILLSEQAFEKSDPANEPEWARFIDTAYLTGEYANAFRDLERPTEAAAFARESAEDAAKQNRARRSAFAHATLARAALAAHDLEAAATAARTATKLAATVKSSRSVDAVTDLRNRLTPHKDSPTVQGFFDEADVLMPALV</sequence>
<organism evidence="1 2">
    <name type="scientific">Actinokineospora iranica</name>
    <dbReference type="NCBI Taxonomy" id="1271860"/>
    <lineage>
        <taxon>Bacteria</taxon>
        <taxon>Bacillati</taxon>
        <taxon>Actinomycetota</taxon>
        <taxon>Actinomycetes</taxon>
        <taxon>Pseudonocardiales</taxon>
        <taxon>Pseudonocardiaceae</taxon>
        <taxon>Actinokineospora</taxon>
    </lineage>
</organism>
<protein>
    <recommendedName>
        <fullName evidence="3">Transcriptional regulator</fullName>
    </recommendedName>
</protein>
<dbReference type="STRING" id="1271860.SAMN05216174_11013"/>
<proteinExistence type="predicted"/>
<gene>
    <name evidence="1" type="ORF">SAMN05216174_11013</name>
</gene>
<reference evidence="2" key="1">
    <citation type="submission" date="2016-10" db="EMBL/GenBank/DDBJ databases">
        <authorList>
            <person name="Varghese N."/>
            <person name="Submissions S."/>
        </authorList>
    </citation>
    <scope>NUCLEOTIDE SEQUENCE [LARGE SCALE GENOMIC DNA]</scope>
    <source>
        <strain evidence="2">IBRC-M 10403</strain>
    </source>
</reference>
<dbReference type="EMBL" id="FMZZ01000010">
    <property type="protein sequence ID" value="SDD34133.1"/>
    <property type="molecule type" value="Genomic_DNA"/>
</dbReference>
<dbReference type="AlphaFoldDB" id="A0A1G6TYJ1"/>
<keyword evidence="2" id="KW-1185">Reference proteome</keyword>
<name>A0A1G6TYJ1_9PSEU</name>
<dbReference type="RefSeq" id="WP_139190834.1">
    <property type="nucleotide sequence ID" value="NZ_FMZZ01000010.1"/>
</dbReference>
<evidence type="ECO:0000313" key="2">
    <source>
        <dbReference type="Proteomes" id="UP000199501"/>
    </source>
</evidence>
<evidence type="ECO:0000313" key="1">
    <source>
        <dbReference type="EMBL" id="SDD34133.1"/>
    </source>
</evidence>
<dbReference type="OrthoDB" id="3213425at2"/>
<evidence type="ECO:0008006" key="3">
    <source>
        <dbReference type="Google" id="ProtNLM"/>
    </source>
</evidence>
<accession>A0A1G6TYJ1</accession>